<proteinExistence type="predicted"/>
<organism evidence="1 2">
    <name type="scientific">Aspergillus sclerotialis</name>
    <dbReference type="NCBI Taxonomy" id="2070753"/>
    <lineage>
        <taxon>Eukaryota</taxon>
        <taxon>Fungi</taxon>
        <taxon>Dikarya</taxon>
        <taxon>Ascomycota</taxon>
        <taxon>Pezizomycotina</taxon>
        <taxon>Eurotiomycetes</taxon>
        <taxon>Eurotiomycetidae</taxon>
        <taxon>Eurotiales</taxon>
        <taxon>Aspergillaceae</taxon>
        <taxon>Aspergillus</taxon>
        <taxon>Aspergillus subgen. Polypaecilum</taxon>
    </lineage>
</organism>
<keyword evidence="2" id="KW-1185">Reference proteome</keyword>
<sequence length="112" mass="11825">MSSLVLVTGAKGLAVRFTARSEEKAQKVLSRPVAQSLEAEDRLSHVLIPNVSVEGAYKETLKGVSAGGRKPTDFSTEDTNPQAHCITSSIIATRAVVDTAAQYLRSLGKGLA</sequence>
<dbReference type="EMBL" id="MVGC01000028">
    <property type="protein sequence ID" value="RJE26172.1"/>
    <property type="molecule type" value="Genomic_DNA"/>
</dbReference>
<evidence type="ECO:0000313" key="1">
    <source>
        <dbReference type="EMBL" id="RJE26172.1"/>
    </source>
</evidence>
<gene>
    <name evidence="1" type="ORF">PHISCL_01522</name>
</gene>
<dbReference type="STRING" id="2070753.A0A3A2ZSP8"/>
<dbReference type="Gene3D" id="3.40.50.720">
    <property type="entry name" value="NAD(P)-binding Rossmann-like Domain"/>
    <property type="match status" value="1"/>
</dbReference>
<reference evidence="2" key="1">
    <citation type="submission" date="2017-02" db="EMBL/GenBank/DDBJ databases">
        <authorList>
            <person name="Tafer H."/>
            <person name="Lopandic K."/>
        </authorList>
    </citation>
    <scope>NUCLEOTIDE SEQUENCE [LARGE SCALE GENOMIC DNA]</scope>
    <source>
        <strain evidence="2">CBS 366.77</strain>
    </source>
</reference>
<dbReference type="AlphaFoldDB" id="A0A3A2ZSP8"/>
<dbReference type="Proteomes" id="UP000266188">
    <property type="component" value="Unassembled WGS sequence"/>
</dbReference>
<name>A0A3A2ZSP8_9EURO</name>
<protein>
    <submittedName>
        <fullName evidence="1">Uncharacterized protein</fullName>
    </submittedName>
</protein>
<comment type="caution">
    <text evidence="1">The sequence shown here is derived from an EMBL/GenBank/DDBJ whole genome shotgun (WGS) entry which is preliminary data.</text>
</comment>
<dbReference type="OrthoDB" id="2735536at2759"/>
<evidence type="ECO:0000313" key="2">
    <source>
        <dbReference type="Proteomes" id="UP000266188"/>
    </source>
</evidence>
<accession>A0A3A2ZSP8</accession>